<dbReference type="RefSeq" id="WP_128502207.1">
    <property type="nucleotide sequence ID" value="NZ_CP035107.1"/>
</dbReference>
<reference evidence="2 3" key="1">
    <citation type="submission" date="2019-01" db="EMBL/GenBank/DDBJ databases">
        <title>Whole Genome of Ornithobacterium rhinotracheale FARPER-174b.</title>
        <authorList>
            <person name="Tataje-Lavanda L.A."/>
            <person name="Montalvan A."/>
            <person name="Montesinos R."/>
            <person name="Zimic M."/>
            <person name="Fernandez-Sanchez M."/>
            <person name="Fernandez-Diaz M."/>
        </authorList>
    </citation>
    <scope>NUCLEOTIDE SEQUENCE [LARGE SCALE GENOMIC DNA]</scope>
    <source>
        <strain evidence="2 3">FARPER-174b</strain>
    </source>
</reference>
<evidence type="ECO:0000313" key="2">
    <source>
        <dbReference type="EMBL" id="QAR31770.1"/>
    </source>
</evidence>
<feature type="chain" id="PRO_5019569823" description="Lipocalin-like domain-containing protein" evidence="1">
    <location>
        <begin position="24"/>
        <end position="158"/>
    </location>
</feature>
<protein>
    <recommendedName>
        <fullName evidence="4">Lipocalin-like domain-containing protein</fullName>
    </recommendedName>
</protein>
<evidence type="ECO:0008006" key="4">
    <source>
        <dbReference type="Google" id="ProtNLM"/>
    </source>
</evidence>
<evidence type="ECO:0000256" key="1">
    <source>
        <dbReference type="SAM" id="SignalP"/>
    </source>
</evidence>
<dbReference type="Proteomes" id="UP000287701">
    <property type="component" value="Chromosome"/>
</dbReference>
<sequence>MKKVLLSMLSVAFFASCSPTQNAAKQSAKDFRGDWTLTSVTPREASIQITNLFNQAPQSCFVGSSWHLVANNNSGNYVFNSVSCPSESNKISWHMTNEDGTTYFWFKRILPGEKAKNVLTGYKLKVEDLSDYQAHLSQEVPVGGEKTTIDYYFTKIAE</sequence>
<dbReference type="AlphaFoldDB" id="A0A410JUA0"/>
<accession>A0A410JUA0</accession>
<evidence type="ECO:0000313" key="3">
    <source>
        <dbReference type="Proteomes" id="UP000287701"/>
    </source>
</evidence>
<dbReference type="PROSITE" id="PS51257">
    <property type="entry name" value="PROKAR_LIPOPROTEIN"/>
    <property type="match status" value="1"/>
</dbReference>
<proteinExistence type="predicted"/>
<gene>
    <name evidence="2" type="ORF">EQP59_10660</name>
</gene>
<organism evidence="2 3">
    <name type="scientific">Ornithobacterium rhinotracheale</name>
    <dbReference type="NCBI Taxonomy" id="28251"/>
    <lineage>
        <taxon>Bacteria</taxon>
        <taxon>Pseudomonadati</taxon>
        <taxon>Bacteroidota</taxon>
        <taxon>Flavobacteriia</taxon>
        <taxon>Flavobacteriales</taxon>
        <taxon>Weeksellaceae</taxon>
        <taxon>Ornithobacterium</taxon>
    </lineage>
</organism>
<dbReference type="OrthoDB" id="1121756at2"/>
<keyword evidence="1" id="KW-0732">Signal</keyword>
<dbReference type="EMBL" id="CP035107">
    <property type="protein sequence ID" value="QAR31770.1"/>
    <property type="molecule type" value="Genomic_DNA"/>
</dbReference>
<name>A0A410JUA0_ORNRH</name>
<feature type="signal peptide" evidence="1">
    <location>
        <begin position="1"/>
        <end position="23"/>
    </location>
</feature>